<dbReference type="Proteomes" id="UP000887575">
    <property type="component" value="Unassembled WGS sequence"/>
</dbReference>
<name>A0AAF3FN36_9BILA</name>
<protein>
    <submittedName>
        <fullName evidence="2">Uncharacterized protein</fullName>
    </submittedName>
</protein>
<organism evidence="1 2">
    <name type="scientific">Mesorhabditis belari</name>
    <dbReference type="NCBI Taxonomy" id="2138241"/>
    <lineage>
        <taxon>Eukaryota</taxon>
        <taxon>Metazoa</taxon>
        <taxon>Ecdysozoa</taxon>
        <taxon>Nematoda</taxon>
        <taxon>Chromadorea</taxon>
        <taxon>Rhabditida</taxon>
        <taxon>Rhabditina</taxon>
        <taxon>Rhabditomorpha</taxon>
        <taxon>Rhabditoidea</taxon>
        <taxon>Rhabditidae</taxon>
        <taxon>Mesorhabditinae</taxon>
        <taxon>Mesorhabditis</taxon>
    </lineage>
</organism>
<reference evidence="2" key="1">
    <citation type="submission" date="2024-02" db="UniProtKB">
        <authorList>
            <consortium name="WormBaseParasite"/>
        </authorList>
    </citation>
    <scope>IDENTIFICATION</scope>
</reference>
<dbReference type="AlphaFoldDB" id="A0AAF3FN36"/>
<dbReference type="WBParaSite" id="MBELARI_LOCUS835">
    <property type="protein sequence ID" value="MBELARI_LOCUS835"/>
    <property type="gene ID" value="MBELARI_LOCUS835"/>
</dbReference>
<proteinExistence type="predicted"/>
<dbReference type="Pfam" id="PF07914">
    <property type="entry name" value="DUF1679"/>
    <property type="match status" value="1"/>
</dbReference>
<accession>A0AAF3FN36</accession>
<evidence type="ECO:0000313" key="1">
    <source>
        <dbReference type="Proteomes" id="UP000887575"/>
    </source>
</evidence>
<sequence length="201" mass="23706">MGYVSKLTHVFFDWTTDHDRLPKEAVVKITIPVQMGPVRFENGPFELDDRKIMDDELLFYSRVGNLKFLPPKLKVPQFFCGRRYGVDGVNAGYISMEHIDGSIHRHLYHNVCKNGIFEAIDQLVELAVFSLKYPESLTDWPKFGRTLLDHFLAICDLDKKALQMIEKFPDLKEEIEKYVANYDKVYRDYKRFMEIRRKTCK</sequence>
<dbReference type="InterPro" id="IPR012877">
    <property type="entry name" value="Dhs-27"/>
</dbReference>
<evidence type="ECO:0000313" key="2">
    <source>
        <dbReference type="WBParaSite" id="MBELARI_LOCUS835"/>
    </source>
</evidence>
<keyword evidence="1" id="KW-1185">Reference proteome</keyword>